<dbReference type="Pfam" id="PF13519">
    <property type="entry name" value="VWA_2"/>
    <property type="match status" value="1"/>
</dbReference>
<evidence type="ECO:0000313" key="5">
    <source>
        <dbReference type="EMBL" id="SMG35329.1"/>
    </source>
</evidence>
<dbReference type="OrthoDB" id="4318225at2"/>
<dbReference type="PROSITE" id="PS50234">
    <property type="entry name" value="VWFA"/>
    <property type="match status" value="1"/>
</dbReference>
<dbReference type="SUPFAM" id="SSF53300">
    <property type="entry name" value="vWA-like"/>
    <property type="match status" value="1"/>
</dbReference>
<dbReference type="AlphaFoldDB" id="A0A1X7K2Y3"/>
<dbReference type="PANTHER" id="PTHR10579">
    <property type="entry name" value="CALCIUM-ACTIVATED CHLORIDE CHANNEL REGULATOR"/>
    <property type="match status" value="1"/>
</dbReference>
<dbReference type="InterPro" id="IPR051266">
    <property type="entry name" value="CLCR"/>
</dbReference>
<dbReference type="STRING" id="1610489.SAMN06295981_2195"/>
<name>A0A1X7K2Y3_9CORY</name>
<feature type="compositionally biased region" description="Polar residues" evidence="1">
    <location>
        <begin position="587"/>
        <end position="597"/>
    </location>
</feature>
<dbReference type="InterPro" id="IPR002035">
    <property type="entry name" value="VWF_A"/>
</dbReference>
<keyword evidence="2" id="KW-0812">Transmembrane</keyword>
<feature type="domain" description="VWFA" evidence="4">
    <location>
        <begin position="36"/>
        <end position="222"/>
    </location>
</feature>
<evidence type="ECO:0000256" key="2">
    <source>
        <dbReference type="SAM" id="Phobius"/>
    </source>
</evidence>
<dbReference type="Proteomes" id="UP000193309">
    <property type="component" value="Unassembled WGS sequence"/>
</dbReference>
<sequence length="639" mass="67619">MPTPFTRRLTGLVGALVLGSVSAPVALAQDAPRAPSAMVVLDSSGSMINNDAGGQTRIDAAKDAARTFIDDVGASADIGLVTYGGNTGETDADREAGCRDITLVTAPGDDTADDMLDHIDSLEPRGFTPIGDSLIEAADALPSQGGTIVLVSDGIDTCAPPPVCEVAADLKAQGVDLVINTVGFNVDATARAELQCIADAAGGTYADATDADTLAEELKKATTRTYRAYRSDVERLDGAATFEEATPVPRDTMRFLTSLHPLPADANPYTHNTPTYFRLPVRDGEHYVVSAQSVQAPSVNTSVWDNLVIDGQFVLPDDPDSRSRCTSDAHQSSFGGVNGVITGTVHSEIIGEGCDADEVVLTLNRRGDWRKTEPVDVEVTVTRIDPFTLPDGRDAVPADDASPDIPVVTASTDTPETVTPGVWFDDAAELTPGETVAVDIVPGETQFFRVPAEYGQHTAGHLRLVDDAQDWDVYAHDREMIVTSYNEARAELPLTENRLVPEPEATLDFAHTDPVRFQNRFGEGIPGFDARHLWQDGDQIVAVRYRDTSQGEIDAASQLPPLTYHLTLDAEGKPQAGPTFRPADAPSTETATSNAPTTGAEPDTAASEDTGTGMGLWLGVGAVALVIVGAAGFLLGRRK</sequence>
<keyword evidence="6" id="KW-1185">Reference proteome</keyword>
<protein>
    <submittedName>
        <fullName evidence="5">Ca-activated chloride channel family protein</fullName>
    </submittedName>
</protein>
<keyword evidence="2" id="KW-1133">Transmembrane helix</keyword>
<reference evidence="6" key="1">
    <citation type="submission" date="2017-04" db="EMBL/GenBank/DDBJ databases">
        <authorList>
            <person name="Varghese N."/>
            <person name="Submissions S."/>
        </authorList>
    </citation>
    <scope>NUCLEOTIDE SEQUENCE [LARGE SCALE GENOMIC DNA]</scope>
    <source>
        <strain evidence="6">VDS</strain>
    </source>
</reference>
<evidence type="ECO:0000259" key="4">
    <source>
        <dbReference type="PROSITE" id="PS50234"/>
    </source>
</evidence>
<dbReference type="EMBL" id="FXAR01000008">
    <property type="protein sequence ID" value="SMG35329.1"/>
    <property type="molecule type" value="Genomic_DNA"/>
</dbReference>
<evidence type="ECO:0000256" key="3">
    <source>
        <dbReference type="SAM" id="SignalP"/>
    </source>
</evidence>
<dbReference type="Gene3D" id="3.40.50.410">
    <property type="entry name" value="von Willebrand factor, type A domain"/>
    <property type="match status" value="1"/>
</dbReference>
<organism evidence="5 6">
    <name type="scientific">Corynebacterium pollutisoli</name>
    <dbReference type="NCBI Taxonomy" id="1610489"/>
    <lineage>
        <taxon>Bacteria</taxon>
        <taxon>Bacillati</taxon>
        <taxon>Actinomycetota</taxon>
        <taxon>Actinomycetes</taxon>
        <taxon>Mycobacteriales</taxon>
        <taxon>Corynebacteriaceae</taxon>
        <taxon>Corynebacterium</taxon>
    </lineage>
</organism>
<evidence type="ECO:0000256" key="1">
    <source>
        <dbReference type="SAM" id="MobiDB-lite"/>
    </source>
</evidence>
<feature type="signal peptide" evidence="3">
    <location>
        <begin position="1"/>
        <end position="28"/>
    </location>
</feature>
<accession>A0A1X7K2Y3</accession>
<evidence type="ECO:0000313" key="6">
    <source>
        <dbReference type="Proteomes" id="UP000193309"/>
    </source>
</evidence>
<gene>
    <name evidence="5" type="ORF">SAMN06295981_2195</name>
</gene>
<feature type="transmembrane region" description="Helical" evidence="2">
    <location>
        <begin position="614"/>
        <end position="635"/>
    </location>
</feature>
<keyword evidence="2" id="KW-0472">Membrane</keyword>
<proteinExistence type="predicted"/>
<feature type="chain" id="PRO_5013231094" evidence="3">
    <location>
        <begin position="29"/>
        <end position="639"/>
    </location>
</feature>
<dbReference type="PANTHER" id="PTHR10579:SF102">
    <property type="entry name" value="EXPRESSED PROTEIN"/>
    <property type="match status" value="1"/>
</dbReference>
<feature type="region of interest" description="Disordered" evidence="1">
    <location>
        <begin position="571"/>
        <end position="610"/>
    </location>
</feature>
<dbReference type="RefSeq" id="WP_085550286.1">
    <property type="nucleotide sequence ID" value="NZ_FXAR01000008.1"/>
</dbReference>
<keyword evidence="3" id="KW-0732">Signal</keyword>
<dbReference type="SMART" id="SM00327">
    <property type="entry name" value="VWA"/>
    <property type="match status" value="1"/>
</dbReference>
<dbReference type="InterPro" id="IPR036465">
    <property type="entry name" value="vWFA_dom_sf"/>
</dbReference>